<dbReference type="InterPro" id="IPR041698">
    <property type="entry name" value="Methyltransf_25"/>
</dbReference>
<proteinExistence type="predicted"/>
<accession>A0A0C2V5D0</accession>
<name>A0A0C2V5D0_PARME</name>
<gene>
    <name evidence="2" type="ORF">CCC_03065</name>
</gene>
<dbReference type="Gene3D" id="3.40.50.150">
    <property type="entry name" value="Vaccinia Virus protein VP39"/>
    <property type="match status" value="1"/>
</dbReference>
<dbReference type="CDD" id="cd02440">
    <property type="entry name" value="AdoMet_MTases"/>
    <property type="match status" value="1"/>
</dbReference>
<dbReference type="OrthoDB" id="9804312at2"/>
<dbReference type="Pfam" id="PF13649">
    <property type="entry name" value="Methyltransf_25"/>
    <property type="match status" value="1"/>
</dbReference>
<evidence type="ECO:0000313" key="2">
    <source>
        <dbReference type="EMBL" id="KIM00277.1"/>
    </source>
</evidence>
<dbReference type="SUPFAM" id="SSF53335">
    <property type="entry name" value="S-adenosyl-L-methionine-dependent methyltransferases"/>
    <property type="match status" value="1"/>
</dbReference>
<dbReference type="Proteomes" id="UP000031971">
    <property type="component" value="Unassembled WGS sequence"/>
</dbReference>
<reference evidence="2 3" key="1">
    <citation type="submission" date="2015-01" db="EMBL/GenBank/DDBJ databases">
        <title>Genome Sequence of Magnetospirillum magnetotacticum Strain MS-1.</title>
        <authorList>
            <person name="Marinov G.K."/>
            <person name="Smalley M.D."/>
            <person name="DeSalvo G."/>
        </authorList>
    </citation>
    <scope>NUCLEOTIDE SEQUENCE [LARGE SCALE GENOMIC DNA]</scope>
    <source>
        <strain evidence="2 3">MS-1</strain>
    </source>
</reference>
<organism evidence="2 3">
    <name type="scientific">Paramagnetospirillum magnetotacticum MS-1</name>
    <dbReference type="NCBI Taxonomy" id="272627"/>
    <lineage>
        <taxon>Bacteria</taxon>
        <taxon>Pseudomonadati</taxon>
        <taxon>Pseudomonadota</taxon>
        <taxon>Alphaproteobacteria</taxon>
        <taxon>Rhodospirillales</taxon>
        <taxon>Magnetospirillaceae</taxon>
        <taxon>Paramagnetospirillum</taxon>
    </lineage>
</organism>
<protein>
    <recommendedName>
        <fullName evidence="1">Methyltransferase domain-containing protein</fullName>
    </recommendedName>
</protein>
<feature type="domain" description="Methyltransferase" evidence="1">
    <location>
        <begin position="74"/>
        <end position="162"/>
    </location>
</feature>
<dbReference type="STRING" id="272627.CCC_03065"/>
<evidence type="ECO:0000259" key="1">
    <source>
        <dbReference type="Pfam" id="PF13649"/>
    </source>
</evidence>
<comment type="caution">
    <text evidence="2">The sequence shown here is derived from an EMBL/GenBank/DDBJ whole genome shotgun (WGS) entry which is preliminary data.</text>
</comment>
<keyword evidence="3" id="KW-1185">Reference proteome</keyword>
<sequence>MTGAVDWIKPERLAQRALDESGDVNANGDFGSYAKANLNGTLEGSGIESHNLVFAEGRVELYRQLWRGLPLDSIADMGCGLGLTAGALADAFPNARVDGYELSPDAVSFARRRFPKANFECRAIGRDNDLGRRFDLILCQEFYPFTRTSDLDTHAEFLTVLRHHLTDHGCLIIELSERDFGTSILCNLERLSGFRIERTVMPFDRVFRYLPFLPLAQFASFFLGRATRMARNIHLKLTPLKGH</sequence>
<dbReference type="AlphaFoldDB" id="A0A0C2V5D0"/>
<dbReference type="InterPro" id="IPR029063">
    <property type="entry name" value="SAM-dependent_MTases_sf"/>
</dbReference>
<evidence type="ECO:0000313" key="3">
    <source>
        <dbReference type="Proteomes" id="UP000031971"/>
    </source>
</evidence>
<dbReference type="EMBL" id="JXSL01000020">
    <property type="protein sequence ID" value="KIM00277.1"/>
    <property type="molecule type" value="Genomic_DNA"/>
</dbReference>